<dbReference type="PIRSF" id="PIRSF000478">
    <property type="entry name" value="TP_PyNP"/>
    <property type="match status" value="1"/>
</dbReference>
<dbReference type="FunFam" id="1.20.970.10:FF:000011">
    <property type="entry name" value="Thymidine phosphorylase"/>
    <property type="match status" value="1"/>
</dbReference>
<keyword evidence="3 5" id="KW-0328">Glycosyltransferase</keyword>
<keyword evidence="9" id="KW-1185">Reference proteome</keyword>
<keyword evidence="4 5" id="KW-0808">Transferase</keyword>
<reference evidence="8" key="2">
    <citation type="submission" date="2025-08" db="UniProtKB">
        <authorList>
            <consortium name="Ensembl"/>
        </authorList>
    </citation>
    <scope>IDENTIFICATION</scope>
</reference>
<comment type="catalytic activity">
    <reaction evidence="5">
        <text>thymidine + phosphate = 2-deoxy-alpha-D-ribose 1-phosphate + thymine</text>
        <dbReference type="Rhea" id="RHEA:16037"/>
        <dbReference type="ChEBI" id="CHEBI:17748"/>
        <dbReference type="ChEBI" id="CHEBI:17821"/>
        <dbReference type="ChEBI" id="CHEBI:43474"/>
        <dbReference type="ChEBI" id="CHEBI:57259"/>
        <dbReference type="EC" id="2.4.2.4"/>
    </reaction>
</comment>
<dbReference type="SUPFAM" id="SSF47648">
    <property type="entry name" value="Nucleoside phosphorylase/phosphoribosyltransferase N-terminal domain"/>
    <property type="match status" value="1"/>
</dbReference>
<accession>F6WWS7</accession>
<evidence type="ECO:0000256" key="1">
    <source>
        <dbReference type="ARBA" id="ARBA00006915"/>
    </source>
</evidence>
<feature type="compositionally biased region" description="Low complexity" evidence="6">
    <location>
        <begin position="480"/>
        <end position="492"/>
    </location>
</feature>
<dbReference type="InterPro" id="IPR018090">
    <property type="entry name" value="Pyrmidine_PPas_bac/euk"/>
</dbReference>
<feature type="compositionally biased region" description="Polar residues" evidence="6">
    <location>
        <begin position="14"/>
        <end position="34"/>
    </location>
</feature>
<dbReference type="NCBIfam" id="NF004490">
    <property type="entry name" value="PRK05820.1"/>
    <property type="match status" value="1"/>
</dbReference>
<comment type="pathway">
    <text evidence="5">Pyrimidine metabolism; dTMP biosynthesis via salvage pathway; dTMP from thymine: step 1/2.</text>
</comment>
<dbReference type="EC" id="2.4.2.4" evidence="5"/>
<evidence type="ECO:0000256" key="4">
    <source>
        <dbReference type="ARBA" id="ARBA00022679"/>
    </source>
</evidence>
<dbReference type="Pfam" id="PF07831">
    <property type="entry name" value="PYNP_C"/>
    <property type="match status" value="1"/>
</dbReference>
<dbReference type="AlphaFoldDB" id="F6WWS7"/>
<dbReference type="GeneTree" id="ENSGT00390000009250"/>
<evidence type="ECO:0000256" key="3">
    <source>
        <dbReference type="ARBA" id="ARBA00022676"/>
    </source>
</evidence>
<feature type="region of interest" description="Disordered" evidence="6">
    <location>
        <begin position="1"/>
        <end position="38"/>
    </location>
</feature>
<reference evidence="8" key="3">
    <citation type="submission" date="2025-09" db="UniProtKB">
        <authorList>
            <consortium name="Ensembl"/>
        </authorList>
    </citation>
    <scope>IDENTIFICATION</scope>
</reference>
<dbReference type="GO" id="GO:1905333">
    <property type="term" value="P:regulation of gastric motility"/>
    <property type="evidence" value="ECO:0007669"/>
    <property type="project" value="Ensembl"/>
</dbReference>
<dbReference type="HOGENOM" id="CLU_025040_0_1_1"/>
<dbReference type="InterPro" id="IPR000312">
    <property type="entry name" value="Glycosyl_Trfase_fam3"/>
</dbReference>
<dbReference type="GO" id="GO:0031641">
    <property type="term" value="P:regulation of myelination"/>
    <property type="evidence" value="ECO:0007669"/>
    <property type="project" value="Ensembl"/>
</dbReference>
<dbReference type="Pfam" id="PF00591">
    <property type="entry name" value="Glycos_transf_3"/>
    <property type="match status" value="1"/>
</dbReference>
<dbReference type="InterPro" id="IPR035902">
    <property type="entry name" value="Nuc_phospho_transferase"/>
</dbReference>
<dbReference type="InParanoid" id="F6WWS7"/>
<evidence type="ECO:0000256" key="6">
    <source>
        <dbReference type="SAM" id="MobiDB-lite"/>
    </source>
</evidence>
<dbReference type="InterPro" id="IPR000053">
    <property type="entry name" value="Thymidine/pyrmidine_PPase"/>
</dbReference>
<dbReference type="GO" id="GO:0006206">
    <property type="term" value="P:pyrimidine nucleobase metabolic process"/>
    <property type="evidence" value="ECO:0007669"/>
    <property type="project" value="InterPro"/>
</dbReference>
<dbReference type="STRING" id="13616.ENSMODP00000007330"/>
<name>F6WWS7_MONDO</name>
<dbReference type="InterPro" id="IPR017872">
    <property type="entry name" value="Pyrmidine_PPase_CS"/>
</dbReference>
<dbReference type="GO" id="GO:0051969">
    <property type="term" value="P:regulation of transmission of nerve impulse"/>
    <property type="evidence" value="ECO:0007669"/>
    <property type="project" value="Ensembl"/>
</dbReference>
<dbReference type="PANTHER" id="PTHR10515">
    <property type="entry name" value="THYMIDINE PHOSPHORYLASE"/>
    <property type="match status" value="1"/>
</dbReference>
<sequence length="498" mass="52153">MGGGKGLKPGWTGSTFPFSSWQSPRMAATQQTGPGSIPEMIKKKRDGARLEEAEIRSFVQGLTEGTVQEAQIGAMLMAIRLQGMDLGETETLTRALAESGQHLQWPEAWGGLLVDKHSTGGVGDKVSLVLAPALAACGCKVPMISGRGLGHTGGTLDKLEAIPGFSVVQSPEQIQELLEHVGCCIVGQSQELVPADGILYAIRDVTATVDSLPLITASILSKKAVERLSTLVVDVKFGEAAIFPNQERARELDVSLQVGVGARLGIRVAAALTTMDSPLGHCVGHGLEVEEALQCLEGGGPTDLRDLITQLGGSLLWLNGQAATLTQGVAQLGAMLDNGSALGRFQAMLEAQGVASDLAQALCSGSPAQRQGLLPTAPFKEELRAASEGTVQMIQALPLAQVLHELGAGRNRAGEPLHHDVGLELLVSIGQRLSAGGPLWLRLPGFGLPLRVFSWLPSSLLLSEQVPFNAHMKSLLHTMPSLGSGAPGSGAPRRGRAR</sequence>
<dbReference type="GO" id="GO:0009032">
    <property type="term" value="F:thymidine phosphorylase activity"/>
    <property type="evidence" value="ECO:0007669"/>
    <property type="project" value="UniProtKB-UniRule"/>
</dbReference>
<proteinExistence type="inferred from homology"/>
<dbReference type="OMA" id="VWGGATN"/>
<dbReference type="Ensembl" id="ENSMODT00000007479.4">
    <property type="protein sequence ID" value="ENSMODP00000007330.4"/>
    <property type="gene ID" value="ENSMODG00000005926.4"/>
</dbReference>
<dbReference type="GO" id="GO:0046074">
    <property type="term" value="P:dTMP catabolic process"/>
    <property type="evidence" value="ECO:0007669"/>
    <property type="project" value="Ensembl"/>
</dbReference>
<dbReference type="Gene3D" id="1.20.970.10">
    <property type="entry name" value="Transferase, Pyrimidine Nucleoside Phosphorylase, Chain C"/>
    <property type="match status" value="1"/>
</dbReference>
<dbReference type="eggNOG" id="ENOG502QPRY">
    <property type="taxonomic scope" value="Eukaryota"/>
</dbReference>
<dbReference type="FunCoup" id="F6WWS7">
    <property type="interactions" value="146"/>
</dbReference>
<dbReference type="InterPro" id="IPR036320">
    <property type="entry name" value="Glycosyl_Trfase_fam3_N_dom_sf"/>
</dbReference>
<evidence type="ECO:0000259" key="7">
    <source>
        <dbReference type="SMART" id="SM00941"/>
    </source>
</evidence>
<feature type="domain" description="Pyrimidine nucleoside phosphorylase C-terminal" evidence="7">
    <location>
        <begin position="390"/>
        <end position="463"/>
    </location>
</feature>
<dbReference type="InterPro" id="IPR013102">
    <property type="entry name" value="PYNP_C"/>
</dbReference>
<comment type="function">
    <text evidence="5">Catalyzes the reversible phosphorolysis of thymidine. The produced molecules are then utilized as carbon and energy sources or in the rescue of pyrimidine bases for nucleotide synthesis.</text>
</comment>
<comment type="similarity">
    <text evidence="1 5">Belongs to the thymidine/pyrimidine-nucleoside phosphorylase family.</text>
</comment>
<evidence type="ECO:0000256" key="2">
    <source>
        <dbReference type="ARBA" id="ARBA00011738"/>
    </source>
</evidence>
<dbReference type="GO" id="GO:0005829">
    <property type="term" value="C:cytosol"/>
    <property type="evidence" value="ECO:0000318"/>
    <property type="project" value="GO_Central"/>
</dbReference>
<comment type="subunit">
    <text evidence="2 5">Homodimer.</text>
</comment>
<dbReference type="UniPathway" id="UPA00578">
    <property type="reaction ID" value="UER00638"/>
</dbReference>
<dbReference type="InterPro" id="IPR036566">
    <property type="entry name" value="PYNP-like_C_sf"/>
</dbReference>
<dbReference type="GO" id="GO:0042803">
    <property type="term" value="F:protein homodimerization activity"/>
    <property type="evidence" value="ECO:0007669"/>
    <property type="project" value="Ensembl"/>
</dbReference>
<dbReference type="Bgee" id="ENSMODG00000005926">
    <property type="expression patterns" value="Expressed in liver and 10 other cell types or tissues"/>
</dbReference>
<gene>
    <name evidence="8" type="primary">TYMP</name>
</gene>
<dbReference type="Pfam" id="PF02885">
    <property type="entry name" value="Glycos_trans_3N"/>
    <property type="match status" value="1"/>
</dbReference>
<dbReference type="FunFam" id="3.40.1030.10:FF:000003">
    <property type="entry name" value="Pyrimidine-nucleoside phosphorylase"/>
    <property type="match status" value="1"/>
</dbReference>
<evidence type="ECO:0000256" key="5">
    <source>
        <dbReference type="PIRNR" id="PIRNR000478"/>
    </source>
</evidence>
<dbReference type="Gene3D" id="3.90.1170.30">
    <property type="entry name" value="Pyrimidine nucleoside phosphorylase-like, C-terminal domain"/>
    <property type="match status" value="1"/>
</dbReference>
<organism evidence="8 9">
    <name type="scientific">Monodelphis domestica</name>
    <name type="common">Gray short-tailed opossum</name>
    <dbReference type="NCBI Taxonomy" id="13616"/>
    <lineage>
        <taxon>Eukaryota</taxon>
        <taxon>Metazoa</taxon>
        <taxon>Chordata</taxon>
        <taxon>Craniata</taxon>
        <taxon>Vertebrata</taxon>
        <taxon>Euteleostomi</taxon>
        <taxon>Mammalia</taxon>
        <taxon>Metatheria</taxon>
        <taxon>Didelphimorphia</taxon>
        <taxon>Didelphidae</taxon>
        <taxon>Monodelphis</taxon>
    </lineage>
</organism>
<reference evidence="8 9" key="1">
    <citation type="journal article" date="2007" name="Nature">
        <title>Genome of the marsupial Monodelphis domestica reveals innovation in non-coding sequences.</title>
        <authorList>
            <person name="Mikkelsen T.S."/>
            <person name="Wakefield M.J."/>
            <person name="Aken B."/>
            <person name="Amemiya C.T."/>
            <person name="Chang J.L."/>
            <person name="Duke S."/>
            <person name="Garber M."/>
            <person name="Gentles A.J."/>
            <person name="Goodstadt L."/>
            <person name="Heger A."/>
            <person name="Jurka J."/>
            <person name="Kamal M."/>
            <person name="Mauceli E."/>
            <person name="Searle S.M."/>
            <person name="Sharpe T."/>
            <person name="Baker M.L."/>
            <person name="Batzer M.A."/>
            <person name="Benos P.V."/>
            <person name="Belov K."/>
            <person name="Clamp M."/>
            <person name="Cook A."/>
            <person name="Cuff J."/>
            <person name="Das R."/>
            <person name="Davidow L."/>
            <person name="Deakin J.E."/>
            <person name="Fazzari M.J."/>
            <person name="Glass J.L."/>
            <person name="Grabherr M."/>
            <person name="Greally J.M."/>
            <person name="Gu W."/>
            <person name="Hore T.A."/>
            <person name="Huttley G.A."/>
            <person name="Kleber M."/>
            <person name="Jirtle R.L."/>
            <person name="Koina E."/>
            <person name="Lee J.T."/>
            <person name="Mahony S."/>
            <person name="Marra M.A."/>
            <person name="Miller R.D."/>
            <person name="Nicholls R.D."/>
            <person name="Oda M."/>
            <person name="Papenfuss A.T."/>
            <person name="Parra Z.E."/>
            <person name="Pollock D.D."/>
            <person name="Ray D.A."/>
            <person name="Schein J.E."/>
            <person name="Speed T.P."/>
            <person name="Thompson K."/>
            <person name="VandeBerg J.L."/>
            <person name="Wade C.M."/>
            <person name="Walker J.A."/>
            <person name="Waters P.D."/>
            <person name="Webber C."/>
            <person name="Weidman J.R."/>
            <person name="Xie X."/>
            <person name="Zody M.C."/>
            <person name="Baldwin J."/>
            <person name="Abdouelleil A."/>
            <person name="Abdulkadir J."/>
            <person name="Abebe A."/>
            <person name="Abera B."/>
            <person name="Abreu J."/>
            <person name="Acer S.C."/>
            <person name="Aftuck L."/>
            <person name="Alexander A."/>
            <person name="An P."/>
            <person name="Anderson E."/>
            <person name="Anderson S."/>
            <person name="Arachi H."/>
            <person name="Azer M."/>
            <person name="Bachantsang P."/>
            <person name="Barry A."/>
            <person name="Bayul T."/>
            <person name="Berlin A."/>
            <person name="Bessette D."/>
            <person name="Bloom T."/>
            <person name="Bloom T."/>
            <person name="Boguslavskiy L."/>
            <person name="Bonnet C."/>
            <person name="Boukhgalter B."/>
            <person name="Bourzgui I."/>
            <person name="Brown A."/>
            <person name="Cahill P."/>
            <person name="Channer S."/>
            <person name="Cheshatsang Y."/>
            <person name="Chuda L."/>
            <person name="Citroen M."/>
            <person name="Collymore A."/>
            <person name="Cooke P."/>
            <person name="Costello M."/>
            <person name="D'Aco K."/>
            <person name="Daza R."/>
            <person name="De Haan G."/>
            <person name="DeGray S."/>
            <person name="DeMaso C."/>
            <person name="Dhargay N."/>
            <person name="Dooley K."/>
            <person name="Dooley E."/>
            <person name="Doricent M."/>
            <person name="Dorje P."/>
            <person name="Dorjee K."/>
            <person name="Dupes A."/>
            <person name="Elong R."/>
            <person name="Falk J."/>
            <person name="Farina A."/>
            <person name="Faro S."/>
            <person name="Ferguson D."/>
            <person name="Fisher S."/>
            <person name="Foley C.D."/>
            <person name="Franke A."/>
            <person name="Friedrich D."/>
            <person name="Gadbois L."/>
            <person name="Gearin G."/>
            <person name="Gearin C.R."/>
            <person name="Giannoukos G."/>
            <person name="Goode T."/>
            <person name="Graham J."/>
            <person name="Grandbois E."/>
            <person name="Grewal S."/>
            <person name="Gyaltsen K."/>
            <person name="Hafez N."/>
            <person name="Hagos B."/>
            <person name="Hall J."/>
            <person name="Henson C."/>
            <person name="Hollinger A."/>
            <person name="Honan T."/>
            <person name="Huard M.D."/>
            <person name="Hughes L."/>
            <person name="Hurhula B."/>
            <person name="Husby M.E."/>
            <person name="Kamat A."/>
            <person name="Kanga B."/>
            <person name="Kashin S."/>
            <person name="Khazanovich D."/>
            <person name="Kisner P."/>
            <person name="Lance K."/>
            <person name="Lara M."/>
            <person name="Lee W."/>
            <person name="Lennon N."/>
            <person name="Letendre F."/>
            <person name="LeVine R."/>
            <person name="Lipovsky A."/>
            <person name="Liu X."/>
            <person name="Liu J."/>
            <person name="Liu S."/>
            <person name="Lokyitsang T."/>
            <person name="Lokyitsang Y."/>
            <person name="Lubonja R."/>
            <person name="Lui A."/>
            <person name="MacDonald P."/>
            <person name="Magnisalis V."/>
            <person name="Maru K."/>
            <person name="Matthews C."/>
            <person name="McCusker W."/>
            <person name="McDonough S."/>
            <person name="Mehta T."/>
            <person name="Meldrim J."/>
            <person name="Meneus L."/>
            <person name="Mihai O."/>
            <person name="Mihalev A."/>
            <person name="Mihova T."/>
            <person name="Mittelman R."/>
            <person name="Mlenga V."/>
            <person name="Montmayeur A."/>
            <person name="Mulrain L."/>
            <person name="Navidi A."/>
            <person name="Naylor J."/>
            <person name="Negash T."/>
            <person name="Nguyen T."/>
            <person name="Nguyen N."/>
            <person name="Nicol R."/>
            <person name="Norbu C."/>
            <person name="Norbu N."/>
            <person name="Novod N."/>
            <person name="O'Neill B."/>
            <person name="Osman S."/>
            <person name="Markiewicz E."/>
            <person name="Oyono O.L."/>
            <person name="Patti C."/>
            <person name="Phunkhang P."/>
            <person name="Pierre F."/>
            <person name="Priest M."/>
            <person name="Raghuraman S."/>
            <person name="Rege F."/>
            <person name="Reyes R."/>
            <person name="Rise C."/>
            <person name="Rogov P."/>
            <person name="Ross K."/>
            <person name="Ryan E."/>
            <person name="Settipalli S."/>
            <person name="Shea T."/>
            <person name="Sherpa N."/>
            <person name="Shi L."/>
            <person name="Shih D."/>
            <person name="Sparrow T."/>
            <person name="Spaulding J."/>
            <person name="Stalker J."/>
            <person name="Stange-Thomann N."/>
            <person name="Stavropoulos S."/>
            <person name="Stone C."/>
            <person name="Strader C."/>
            <person name="Tesfaye S."/>
            <person name="Thomson T."/>
            <person name="Thoulutsang Y."/>
            <person name="Thoulutsang D."/>
            <person name="Topham K."/>
            <person name="Topping I."/>
            <person name="Tsamla T."/>
            <person name="Vassiliev H."/>
            <person name="Vo A."/>
            <person name="Wangchuk T."/>
            <person name="Wangdi T."/>
            <person name="Weiand M."/>
            <person name="Wilkinson J."/>
            <person name="Wilson A."/>
            <person name="Yadav S."/>
            <person name="Young G."/>
            <person name="Yu Q."/>
            <person name="Zembek L."/>
            <person name="Zhong D."/>
            <person name="Zimmer A."/>
            <person name="Zwirko Z."/>
            <person name="Jaffe D.B."/>
            <person name="Alvarez P."/>
            <person name="Brockman W."/>
            <person name="Butler J."/>
            <person name="Chin C."/>
            <person name="Gnerre S."/>
            <person name="MacCallum I."/>
            <person name="Graves J.A."/>
            <person name="Ponting C.P."/>
            <person name="Breen M."/>
            <person name="Samollow P.B."/>
            <person name="Lander E.S."/>
            <person name="Lindblad-Toh K."/>
        </authorList>
    </citation>
    <scope>NUCLEOTIDE SEQUENCE [LARGE SCALE GENOMIC DNA]</scope>
</reference>
<dbReference type="SMART" id="SM00941">
    <property type="entry name" value="PYNP_C"/>
    <property type="match status" value="1"/>
</dbReference>
<dbReference type="GO" id="GO:0006213">
    <property type="term" value="P:pyrimidine nucleoside metabolic process"/>
    <property type="evidence" value="ECO:0007669"/>
    <property type="project" value="UniProtKB-UniRule"/>
</dbReference>
<dbReference type="Proteomes" id="UP000002280">
    <property type="component" value="Chromosome 8"/>
</dbReference>
<evidence type="ECO:0000313" key="9">
    <source>
        <dbReference type="Proteomes" id="UP000002280"/>
    </source>
</evidence>
<dbReference type="Gene3D" id="3.40.1030.10">
    <property type="entry name" value="Nucleoside phosphorylase/phosphoribosyltransferase catalytic domain"/>
    <property type="match status" value="1"/>
</dbReference>
<dbReference type="SUPFAM" id="SSF52418">
    <property type="entry name" value="Nucleoside phosphorylase/phosphoribosyltransferase catalytic domain"/>
    <property type="match status" value="1"/>
</dbReference>
<dbReference type="SUPFAM" id="SSF54680">
    <property type="entry name" value="Pyrimidine nucleoside phosphorylase C-terminal domain"/>
    <property type="match status" value="1"/>
</dbReference>
<evidence type="ECO:0000313" key="8">
    <source>
        <dbReference type="Ensembl" id="ENSMODP00000007330.4"/>
    </source>
</evidence>
<dbReference type="InterPro" id="IPR017459">
    <property type="entry name" value="Glycosyl_Trfase_fam3_N_dom"/>
</dbReference>
<feature type="region of interest" description="Disordered" evidence="6">
    <location>
        <begin position="479"/>
        <end position="498"/>
    </location>
</feature>
<dbReference type="PANTHER" id="PTHR10515:SF0">
    <property type="entry name" value="THYMIDINE PHOSPHORYLASE"/>
    <property type="match status" value="1"/>
</dbReference>
<dbReference type="GO" id="GO:0004645">
    <property type="term" value="F:1,4-alpha-oligoglucan phosphorylase activity"/>
    <property type="evidence" value="ECO:0007669"/>
    <property type="project" value="InterPro"/>
</dbReference>
<dbReference type="NCBIfam" id="TIGR02644">
    <property type="entry name" value="Y_phosphoryl"/>
    <property type="match status" value="1"/>
</dbReference>
<protein>
    <recommendedName>
        <fullName evidence="5">Thymidine phosphorylase</fullName>
        <shortName evidence="5">TP</shortName>
        <ecNumber evidence="5">2.4.2.4</ecNumber>
    </recommendedName>
    <alternativeName>
        <fullName evidence="5">TdRPase</fullName>
    </alternativeName>
</protein>
<dbReference type="PROSITE" id="PS00647">
    <property type="entry name" value="THYMID_PHOSPHORYLASE"/>
    <property type="match status" value="1"/>
</dbReference>